<dbReference type="PANTHER" id="PTHR43649:SF33">
    <property type="entry name" value="POLYGALACTURONAN_RHAMNOGALACTURONAN-BINDING PROTEIN YTCQ"/>
    <property type="match status" value="1"/>
</dbReference>
<protein>
    <submittedName>
        <fullName evidence="7">Extracellular solute-binding protein</fullName>
    </submittedName>
</protein>
<dbReference type="CDD" id="cd13580">
    <property type="entry name" value="PBP2_AlgQ_like_1"/>
    <property type="match status" value="1"/>
</dbReference>
<dbReference type="InterPro" id="IPR050490">
    <property type="entry name" value="Bact_solute-bd_prot1"/>
</dbReference>
<accession>A0A9D2H414</accession>
<dbReference type="Gene3D" id="3.40.190.10">
    <property type="entry name" value="Periplasmic binding protein-like II"/>
    <property type="match status" value="2"/>
</dbReference>
<evidence type="ECO:0000256" key="4">
    <source>
        <dbReference type="ARBA" id="ARBA00023139"/>
    </source>
</evidence>
<keyword evidence="4" id="KW-0564">Palmitate</keyword>
<keyword evidence="2 6" id="KW-0732">Signal</keyword>
<comment type="caution">
    <text evidence="7">The sequence shown here is derived from an EMBL/GenBank/DDBJ whole genome shotgun (WGS) entry which is preliminary data.</text>
</comment>
<dbReference type="SUPFAM" id="SSF53850">
    <property type="entry name" value="Periplasmic binding protein-like II"/>
    <property type="match status" value="1"/>
</dbReference>
<gene>
    <name evidence="7" type="ORF">H9800_00490</name>
</gene>
<evidence type="ECO:0000256" key="3">
    <source>
        <dbReference type="ARBA" id="ARBA00023136"/>
    </source>
</evidence>
<feature type="signal peptide" evidence="6">
    <location>
        <begin position="1"/>
        <end position="22"/>
    </location>
</feature>
<reference evidence="7" key="2">
    <citation type="submission" date="2021-04" db="EMBL/GenBank/DDBJ databases">
        <authorList>
            <person name="Gilroy R."/>
        </authorList>
    </citation>
    <scope>NUCLEOTIDE SEQUENCE</scope>
    <source>
        <strain evidence="7">ChiHjej8B7-3636</strain>
    </source>
</reference>
<feature type="chain" id="PRO_5039616588" evidence="6">
    <location>
        <begin position="23"/>
        <end position="505"/>
    </location>
</feature>
<evidence type="ECO:0000256" key="2">
    <source>
        <dbReference type="ARBA" id="ARBA00022729"/>
    </source>
</evidence>
<organism evidence="7 8">
    <name type="scientific">Candidatus Microbacterium stercoravium</name>
    <dbReference type="NCBI Taxonomy" id="2838697"/>
    <lineage>
        <taxon>Bacteria</taxon>
        <taxon>Bacillati</taxon>
        <taxon>Actinomycetota</taxon>
        <taxon>Actinomycetes</taxon>
        <taxon>Micrococcales</taxon>
        <taxon>Microbacteriaceae</taxon>
        <taxon>Microbacterium</taxon>
    </lineage>
</organism>
<name>A0A9D2H414_9MICO</name>
<keyword evidence="1" id="KW-1003">Cell membrane</keyword>
<dbReference type="Pfam" id="PF01547">
    <property type="entry name" value="SBP_bac_1"/>
    <property type="match status" value="1"/>
</dbReference>
<evidence type="ECO:0000313" key="7">
    <source>
        <dbReference type="EMBL" id="HJA03326.1"/>
    </source>
</evidence>
<sequence length="505" mass="55465">MRIHRRIGISVASVAIAGVVLAGCGTGGGGQSAAETKEITWMTILHTPTTPEPDGPVESAIEEATGYDVTFQWVPAANGNEKLTAAIASDTLADVVFTGSLGFTSATIRKAMTSGQFWDIEEYLDDYPNLSAVVNDQVLRDGSVDGHLYGMPQVKEKARYGVLVRQDWLDNLGLDVPHTTEELADVARAFAHDDPDGNGKDDTTGFYDRLESFDLGFRSLSGYFGAGSVFELTDDDEIVASFGTDAFKEGMEWYRDLYEDGAVNNEFVTVQKQNQYDAIAQGKGGIVVTGIWEARNFQALAESADPDTPMEWALINDITHDDVPRRILTDTAGGIGGWYLFPKSEVKDEEELRAVLDFIDKMNTEEVYSIMSNGVEGEHFEFDDNGSVSILDQSTWDQEVQPFQASRITQNLVTYPSNVKYVDEAAEKMDEQEEFVVTNIAQSLTSDAYDSRWSEVRTAANDAYNKYMVGQLDMAGYEAAVDELRAGDLGTIEDEYTAAYAELNG</sequence>
<dbReference type="PANTHER" id="PTHR43649">
    <property type="entry name" value="ARABINOSE-BINDING PROTEIN-RELATED"/>
    <property type="match status" value="1"/>
</dbReference>
<proteinExistence type="predicted"/>
<keyword evidence="5" id="KW-0449">Lipoprotein</keyword>
<dbReference type="EMBL" id="DXAM01000008">
    <property type="protein sequence ID" value="HJA03326.1"/>
    <property type="molecule type" value="Genomic_DNA"/>
</dbReference>
<evidence type="ECO:0000256" key="5">
    <source>
        <dbReference type="ARBA" id="ARBA00023288"/>
    </source>
</evidence>
<dbReference type="Proteomes" id="UP000824220">
    <property type="component" value="Unassembled WGS sequence"/>
</dbReference>
<dbReference type="InterPro" id="IPR006059">
    <property type="entry name" value="SBP"/>
</dbReference>
<reference evidence="7" key="1">
    <citation type="journal article" date="2021" name="PeerJ">
        <title>Extensive microbial diversity within the chicken gut microbiome revealed by metagenomics and culture.</title>
        <authorList>
            <person name="Gilroy R."/>
            <person name="Ravi A."/>
            <person name="Getino M."/>
            <person name="Pursley I."/>
            <person name="Horton D.L."/>
            <person name="Alikhan N.F."/>
            <person name="Baker D."/>
            <person name="Gharbi K."/>
            <person name="Hall N."/>
            <person name="Watson M."/>
            <person name="Adriaenssens E.M."/>
            <person name="Foster-Nyarko E."/>
            <person name="Jarju S."/>
            <person name="Secka A."/>
            <person name="Antonio M."/>
            <person name="Oren A."/>
            <person name="Chaudhuri R.R."/>
            <person name="La Ragione R."/>
            <person name="Hildebrand F."/>
            <person name="Pallen M.J."/>
        </authorList>
    </citation>
    <scope>NUCLEOTIDE SEQUENCE</scope>
    <source>
        <strain evidence="7">ChiHjej8B7-3636</strain>
    </source>
</reference>
<dbReference type="AlphaFoldDB" id="A0A9D2H414"/>
<evidence type="ECO:0000256" key="1">
    <source>
        <dbReference type="ARBA" id="ARBA00022475"/>
    </source>
</evidence>
<keyword evidence="3" id="KW-0472">Membrane</keyword>
<evidence type="ECO:0000313" key="8">
    <source>
        <dbReference type="Proteomes" id="UP000824220"/>
    </source>
</evidence>
<dbReference type="PROSITE" id="PS51257">
    <property type="entry name" value="PROKAR_LIPOPROTEIN"/>
    <property type="match status" value="1"/>
</dbReference>
<evidence type="ECO:0000256" key="6">
    <source>
        <dbReference type="SAM" id="SignalP"/>
    </source>
</evidence>